<dbReference type="InterPro" id="IPR036397">
    <property type="entry name" value="RNaseH_sf"/>
</dbReference>
<feature type="domain" description="GAG-pre-integrase" evidence="1">
    <location>
        <begin position="326"/>
        <end position="374"/>
    </location>
</feature>
<evidence type="ECO:0000259" key="1">
    <source>
        <dbReference type="Pfam" id="PF13976"/>
    </source>
</evidence>
<dbReference type="InterPro" id="IPR025724">
    <property type="entry name" value="GAG-pre-integrase_dom"/>
</dbReference>
<dbReference type="Pfam" id="PF14223">
    <property type="entry name" value="Retrotran_gag_2"/>
    <property type="match status" value="1"/>
</dbReference>
<dbReference type="SUPFAM" id="SSF53098">
    <property type="entry name" value="Ribonuclease H-like"/>
    <property type="match status" value="1"/>
</dbReference>
<evidence type="ECO:0000313" key="3">
    <source>
        <dbReference type="EMBL" id="CAN64303.1"/>
    </source>
</evidence>
<name>A5C798_VITVI</name>
<dbReference type="EMBL" id="AM484789">
    <property type="protein sequence ID" value="CAN64303.1"/>
    <property type="molecule type" value="Genomic_DNA"/>
</dbReference>
<dbReference type="AlphaFoldDB" id="A5C798"/>
<accession>A5C798</accession>
<dbReference type="Pfam" id="PF22936">
    <property type="entry name" value="Pol_BBD"/>
    <property type="match status" value="1"/>
</dbReference>
<protein>
    <submittedName>
        <fullName evidence="3">Uncharacterized protein</fullName>
    </submittedName>
</protein>
<dbReference type="InterPro" id="IPR012337">
    <property type="entry name" value="RNaseH-like_sf"/>
</dbReference>
<reference evidence="3" key="1">
    <citation type="journal article" date="2007" name="PLoS ONE">
        <title>The first genome sequence of an elite grapevine cultivar (Pinot noir Vitis vinifera L.): coping with a highly heterozygous genome.</title>
        <authorList>
            <person name="Velasco R."/>
            <person name="Zharkikh A."/>
            <person name="Troggio M."/>
            <person name="Cartwright D.A."/>
            <person name="Cestaro A."/>
            <person name="Pruss D."/>
            <person name="Pindo M."/>
            <person name="FitzGerald L.M."/>
            <person name="Vezzulli S."/>
            <person name="Reid J."/>
            <person name="Malacarne G."/>
            <person name="Iliev D."/>
            <person name="Coppola G."/>
            <person name="Wardell B."/>
            <person name="Micheletti D."/>
            <person name="Macalma T."/>
            <person name="Facci M."/>
            <person name="Mitchell J.T."/>
            <person name="Perazzolli M."/>
            <person name="Eldredge G."/>
            <person name="Gatto P."/>
            <person name="Oyzerski R."/>
            <person name="Moretto M."/>
            <person name="Gutin N."/>
            <person name="Stefanini M."/>
            <person name="Chen Y."/>
            <person name="Segala C."/>
            <person name="Davenport C."/>
            <person name="Dematte L."/>
            <person name="Mraz A."/>
            <person name="Battilana J."/>
            <person name="Stormo K."/>
            <person name="Costa F."/>
            <person name="Tao Q."/>
            <person name="Si-Ammour A."/>
            <person name="Harkins T."/>
            <person name="Lackey A."/>
            <person name="Perbost C."/>
            <person name="Taillon B."/>
            <person name="Stella A."/>
            <person name="Solovyev V."/>
            <person name="Fawcett J.A."/>
            <person name="Sterck L."/>
            <person name="Vandepoele K."/>
            <person name="Grando S.M."/>
            <person name="Toppo S."/>
            <person name="Moser C."/>
            <person name="Lanchbury J."/>
            <person name="Bogden R."/>
            <person name="Skolnick M."/>
            <person name="Sgaramella V."/>
            <person name="Bhatnagar S.K."/>
            <person name="Fontana P."/>
            <person name="Gutin A."/>
            <person name="Van de Peer Y."/>
            <person name="Salamini F."/>
            <person name="Viola R."/>
        </authorList>
    </citation>
    <scope>NUCLEOTIDE SEQUENCE</scope>
</reference>
<dbReference type="PANTHER" id="PTHR37610">
    <property type="entry name" value="CCHC-TYPE DOMAIN-CONTAINING PROTEIN"/>
    <property type="match status" value="1"/>
</dbReference>
<dbReference type="Gene3D" id="3.30.420.10">
    <property type="entry name" value="Ribonuclease H-like superfamily/Ribonuclease H"/>
    <property type="match status" value="1"/>
</dbReference>
<dbReference type="InterPro" id="IPR054722">
    <property type="entry name" value="PolX-like_BBD"/>
</dbReference>
<dbReference type="PANTHER" id="PTHR37610:SF45">
    <property type="entry name" value="RETROTRANSPOSON GAG DOMAIN-CONTAINING PROTEIN"/>
    <property type="match status" value="1"/>
</dbReference>
<dbReference type="GO" id="GO:0003676">
    <property type="term" value="F:nucleic acid binding"/>
    <property type="evidence" value="ECO:0007669"/>
    <property type="project" value="InterPro"/>
</dbReference>
<evidence type="ECO:0000259" key="2">
    <source>
        <dbReference type="Pfam" id="PF22936"/>
    </source>
</evidence>
<sequence>MSEKNTIVFQSEGTFNPRIILAESNYDVWSHLVEMYIVKQEKLSYIRGKTKPPKESEHGYEKWYAENQKVKKWLLMSMSPKIMKRYLSLPTTQEIWSVFSKPFYDGSDELQVFTLNKKVFTTKQSGRSLSECYGEITEIFCELDHWDKVVMKDLDDIAAYQKSIERQRVHIFLTGLDGDFEQVRGKILHKDPVPEIKIEDNVAEKASALVAAIDYGGKVLSASTPVINSTWIIDFGATDHMTFDSRQILPLRPSSQKIVSIANGNTTSVIGEEGSLTLTDTLNLDSVIVVPSLDYNLLSISQITATYLLKDSNKLRQTLMVDVSEGEKKKSKIWLWHRHLGHASFGYLKKLFPSLFARSDVSGSHCDICELAKSHRASFPLILNKSSFPFMVIHSDVWGSSKVPTLSGSHRFVTFIDDCTKMTWLCLMKTKYEVNLLFQKFHKMIGTQYNAKKVGELDMSGTTLEPSSNDNPEAEKVIEEGRDSIIEPSPPSKQFGSKDSFTEIPNQSSSVEGVFDLEPDPFMKWLPHSHNRGIPKPTYEPELSIKVKYLMSNYVSNHRLSESNKSFVNQLFTVTIPNSVQEALTDPRWKAIMNEEMKSL</sequence>
<organism evidence="3">
    <name type="scientific">Vitis vinifera</name>
    <name type="common">Grape</name>
    <dbReference type="NCBI Taxonomy" id="29760"/>
    <lineage>
        <taxon>Eukaryota</taxon>
        <taxon>Viridiplantae</taxon>
        <taxon>Streptophyta</taxon>
        <taxon>Embryophyta</taxon>
        <taxon>Tracheophyta</taxon>
        <taxon>Spermatophyta</taxon>
        <taxon>Magnoliopsida</taxon>
        <taxon>eudicotyledons</taxon>
        <taxon>Gunneridae</taxon>
        <taxon>Pentapetalae</taxon>
        <taxon>rosids</taxon>
        <taxon>Vitales</taxon>
        <taxon>Vitaceae</taxon>
        <taxon>Viteae</taxon>
        <taxon>Vitis</taxon>
    </lineage>
</organism>
<proteinExistence type="predicted"/>
<dbReference type="Pfam" id="PF13976">
    <property type="entry name" value="gag_pre-integrs"/>
    <property type="match status" value="1"/>
</dbReference>
<gene>
    <name evidence="3" type="ORF">VITISV_034923</name>
</gene>
<feature type="domain" description="Retrovirus-related Pol polyprotein from transposon TNT 1-94-like beta-barrel" evidence="2">
    <location>
        <begin position="231"/>
        <end position="304"/>
    </location>
</feature>